<proteinExistence type="predicted"/>
<dbReference type="AlphaFoldDB" id="A0A8J2VK92"/>
<organism evidence="1 2">
    <name type="scientific">Agaricicola taiwanensis</name>
    <dbReference type="NCBI Taxonomy" id="591372"/>
    <lineage>
        <taxon>Bacteria</taxon>
        <taxon>Pseudomonadati</taxon>
        <taxon>Pseudomonadota</taxon>
        <taxon>Alphaproteobacteria</taxon>
        <taxon>Rhodobacterales</taxon>
        <taxon>Paracoccaceae</taxon>
        <taxon>Agaricicola</taxon>
    </lineage>
</organism>
<protein>
    <submittedName>
        <fullName evidence="1">Uncharacterized protein</fullName>
    </submittedName>
</protein>
<evidence type="ECO:0000313" key="2">
    <source>
        <dbReference type="Proteomes" id="UP000602745"/>
    </source>
</evidence>
<name>A0A8J2VK92_9RHOB</name>
<reference evidence="1" key="2">
    <citation type="submission" date="2020-09" db="EMBL/GenBank/DDBJ databases">
        <authorList>
            <person name="Sun Q."/>
            <person name="Sedlacek I."/>
        </authorList>
    </citation>
    <scope>NUCLEOTIDE SEQUENCE</scope>
    <source>
        <strain evidence="1">CCM 7684</strain>
    </source>
</reference>
<reference evidence="1" key="1">
    <citation type="journal article" date="2014" name="Int. J. Syst. Evol. Microbiol.">
        <title>Complete genome sequence of Corynebacterium casei LMG S-19264T (=DSM 44701T), isolated from a smear-ripened cheese.</title>
        <authorList>
            <consortium name="US DOE Joint Genome Institute (JGI-PGF)"/>
            <person name="Walter F."/>
            <person name="Albersmeier A."/>
            <person name="Kalinowski J."/>
            <person name="Ruckert C."/>
        </authorList>
    </citation>
    <scope>NUCLEOTIDE SEQUENCE</scope>
    <source>
        <strain evidence="1">CCM 7684</strain>
    </source>
</reference>
<accession>A0A8J2VK92</accession>
<sequence>MALAGLLLCAACAATPEEVKPERISPLDYRESTCQELQSHIAANRVEEAELVQLMNAWPREGGGNVVRRIDIGRKLANVRGKIEAASDVYTRWNCAERLKYIG</sequence>
<dbReference type="Proteomes" id="UP000602745">
    <property type="component" value="Unassembled WGS sequence"/>
</dbReference>
<gene>
    <name evidence="1" type="ORF">GCM10007276_09330</name>
</gene>
<keyword evidence="2" id="KW-1185">Reference proteome</keyword>
<dbReference type="EMBL" id="BMCP01000001">
    <property type="protein sequence ID" value="GGE34107.1"/>
    <property type="molecule type" value="Genomic_DNA"/>
</dbReference>
<evidence type="ECO:0000313" key="1">
    <source>
        <dbReference type="EMBL" id="GGE34107.1"/>
    </source>
</evidence>
<comment type="caution">
    <text evidence="1">The sequence shown here is derived from an EMBL/GenBank/DDBJ whole genome shotgun (WGS) entry which is preliminary data.</text>
</comment>